<evidence type="ECO:0000256" key="3">
    <source>
        <dbReference type="ARBA" id="ARBA00022737"/>
    </source>
</evidence>
<dbReference type="PhylomeDB" id="A0A0G4HTP0"/>
<dbReference type="VEuPathDB" id="CryptoDB:Cvel_8517"/>
<organism evidence="4">
    <name type="scientific">Chromera velia CCMP2878</name>
    <dbReference type="NCBI Taxonomy" id="1169474"/>
    <lineage>
        <taxon>Eukaryota</taxon>
        <taxon>Sar</taxon>
        <taxon>Alveolata</taxon>
        <taxon>Colpodellida</taxon>
        <taxon>Chromeraceae</taxon>
        <taxon>Chromera</taxon>
    </lineage>
</organism>
<dbReference type="PANTHER" id="PTHR24113">
    <property type="entry name" value="RAN GTPASE-ACTIVATING PROTEIN 1"/>
    <property type="match status" value="1"/>
</dbReference>
<proteinExistence type="predicted"/>
<dbReference type="GO" id="GO:0005096">
    <property type="term" value="F:GTPase activator activity"/>
    <property type="evidence" value="ECO:0007669"/>
    <property type="project" value="UniProtKB-KW"/>
</dbReference>
<evidence type="ECO:0000256" key="2">
    <source>
        <dbReference type="ARBA" id="ARBA00022614"/>
    </source>
</evidence>
<gene>
    <name evidence="4" type="ORF">Cvel_8517</name>
</gene>
<dbReference type="InterPro" id="IPR032675">
    <property type="entry name" value="LRR_dom_sf"/>
</dbReference>
<accession>A0A0G4HTP0</accession>
<keyword evidence="1" id="KW-0343">GTPase activation</keyword>
<sequence>MGIHSFGVEVVDVGVIRFAEVIRAGKMSGLRYLKFVAYQSLSLEGGGVLGEALTHADASLNFLEEVLLLYQIDAVTAAFLEGLSRGTGRLPALHTLHCTHGRTIGTDGAQSLSALVSGGRVPSLKDLKVRLGGIGQEGMQPFAASLNSPHVFALRKLFVEIGQVAPANAAVEVGLFSAAFSSGHLCRLEELCVGGLCVIEEVRALCVGLGSGGLSSLRTLQLSACRLGVEGGRALSEVVVAEKLPSLRILEAERTGLADEGVRALVEVWMTRDPPPLQHLGFSNTALTIGVVNPLLQFLGSQRLHAPETVSLSDNWSIDQASKDSLLGAFPEAVKFC</sequence>
<evidence type="ECO:0000256" key="1">
    <source>
        <dbReference type="ARBA" id="ARBA00022468"/>
    </source>
</evidence>
<dbReference type="Pfam" id="PF13516">
    <property type="entry name" value="LRR_6"/>
    <property type="match status" value="1"/>
</dbReference>
<dbReference type="GO" id="GO:0048471">
    <property type="term" value="C:perinuclear region of cytoplasm"/>
    <property type="evidence" value="ECO:0007669"/>
    <property type="project" value="TreeGrafter"/>
</dbReference>
<dbReference type="Gene3D" id="3.80.10.10">
    <property type="entry name" value="Ribonuclease Inhibitor"/>
    <property type="match status" value="2"/>
</dbReference>
<protein>
    <submittedName>
        <fullName evidence="4">Uncharacterized protein</fullName>
    </submittedName>
</protein>
<reference evidence="4" key="1">
    <citation type="submission" date="2014-11" db="EMBL/GenBank/DDBJ databases">
        <authorList>
            <person name="Otto D Thomas"/>
            <person name="Naeem Raeece"/>
        </authorList>
    </citation>
    <scope>NUCLEOTIDE SEQUENCE</scope>
</reference>
<dbReference type="SMART" id="SM00368">
    <property type="entry name" value="LRR_RI"/>
    <property type="match status" value="3"/>
</dbReference>
<dbReference type="EMBL" id="CDMZ01003842">
    <property type="protein sequence ID" value="CEM47798.1"/>
    <property type="molecule type" value="Genomic_DNA"/>
</dbReference>
<dbReference type="GO" id="GO:0006913">
    <property type="term" value="P:nucleocytoplasmic transport"/>
    <property type="evidence" value="ECO:0007669"/>
    <property type="project" value="TreeGrafter"/>
</dbReference>
<dbReference type="SUPFAM" id="SSF52047">
    <property type="entry name" value="RNI-like"/>
    <property type="match status" value="1"/>
</dbReference>
<dbReference type="GO" id="GO:0031267">
    <property type="term" value="F:small GTPase binding"/>
    <property type="evidence" value="ECO:0007669"/>
    <property type="project" value="TreeGrafter"/>
</dbReference>
<dbReference type="GO" id="GO:0005829">
    <property type="term" value="C:cytosol"/>
    <property type="evidence" value="ECO:0007669"/>
    <property type="project" value="TreeGrafter"/>
</dbReference>
<keyword evidence="2" id="KW-0433">Leucine-rich repeat</keyword>
<dbReference type="AlphaFoldDB" id="A0A0G4HTP0"/>
<dbReference type="InterPro" id="IPR027038">
    <property type="entry name" value="RanGap"/>
</dbReference>
<keyword evidence="3" id="KW-0677">Repeat</keyword>
<dbReference type="PANTHER" id="PTHR24113:SF12">
    <property type="entry name" value="RAN GTPASE-ACTIVATING PROTEIN 1"/>
    <property type="match status" value="1"/>
</dbReference>
<dbReference type="GO" id="GO:0005634">
    <property type="term" value="C:nucleus"/>
    <property type="evidence" value="ECO:0007669"/>
    <property type="project" value="TreeGrafter"/>
</dbReference>
<evidence type="ECO:0000313" key="4">
    <source>
        <dbReference type="EMBL" id="CEM47798.1"/>
    </source>
</evidence>
<name>A0A0G4HTP0_9ALVE</name>
<dbReference type="InterPro" id="IPR001611">
    <property type="entry name" value="Leu-rich_rpt"/>
</dbReference>